<dbReference type="PANTHER" id="PTHR43420:SF31">
    <property type="entry name" value="ACETYLTRANSFERASE"/>
    <property type="match status" value="1"/>
</dbReference>
<evidence type="ECO:0000256" key="2">
    <source>
        <dbReference type="ARBA" id="ARBA00023315"/>
    </source>
</evidence>
<dbReference type="CDD" id="cd04301">
    <property type="entry name" value="NAT_SF"/>
    <property type="match status" value="1"/>
</dbReference>
<dbReference type="Gene3D" id="3.40.630.30">
    <property type="match status" value="1"/>
</dbReference>
<dbReference type="PANTHER" id="PTHR43420">
    <property type="entry name" value="ACETYLTRANSFERASE"/>
    <property type="match status" value="1"/>
</dbReference>
<accession>A0ABX2DUD6</accession>
<evidence type="ECO:0000313" key="4">
    <source>
        <dbReference type="EMBL" id="NQX48312.1"/>
    </source>
</evidence>
<keyword evidence="1" id="KW-0808">Transferase</keyword>
<keyword evidence="2" id="KW-0012">Acyltransferase</keyword>
<evidence type="ECO:0000259" key="3">
    <source>
        <dbReference type="PROSITE" id="PS51186"/>
    </source>
</evidence>
<comment type="caution">
    <text evidence="4">The sequence shown here is derived from an EMBL/GenBank/DDBJ whole genome shotgun (WGS) entry which is preliminary data.</text>
</comment>
<reference evidence="4 5" key="1">
    <citation type="submission" date="2020-05" db="EMBL/GenBank/DDBJ databases">
        <title>Paenibacillus glebae, sp. nov., Paenibacillus humi sp. nov., Paenibacillus pedi sp. nov., Paenibacillus terrestris sp. nov. and Paenibacillus terricola sp. nov., isolated from a forest top soil sample.</title>
        <authorList>
            <person name="Qi S."/>
            <person name="Carlier A."/>
            <person name="Cnockaert M."/>
            <person name="Vandamme P."/>
        </authorList>
    </citation>
    <scope>NUCLEOTIDE SEQUENCE [LARGE SCALE GENOMIC DNA]</scope>
    <source>
        <strain evidence="4 5">LMG 29502</strain>
    </source>
</reference>
<dbReference type="PROSITE" id="PS51186">
    <property type="entry name" value="GNAT"/>
    <property type="match status" value="1"/>
</dbReference>
<name>A0ABX2DUD6_9BACL</name>
<protein>
    <submittedName>
        <fullName evidence="4">GNAT family N-acetyltransferase</fullName>
    </submittedName>
</protein>
<sequence>MKELEFIKDYKSNEPLRNSFFELAADTFELELERWYEGGFWNEGYIPYSYIEGNRVVANVSVSLLELVINGVKSRAVQIGTVMTHPDYRGRGLSSRLMNKVLEDYGQACEFMYLFANDTVLDFYPKFGFRPVEEKIFTMDCPPGSAGSAAIRKLDLASQEDLKLITSLGKQRIPVSERLGVSGAYGLLMFYCLNVFSEELYYLENEKVIAICQQENGRLEIHDLISTEPVSIREIALKLADNGTETIAFHFTPDDPDLTLASSSYPSGLFVRTHGSLEYVVNAKHPSTSIA</sequence>
<dbReference type="SUPFAM" id="SSF55729">
    <property type="entry name" value="Acyl-CoA N-acyltransferases (Nat)"/>
    <property type="match status" value="1"/>
</dbReference>
<gene>
    <name evidence="4" type="ORF">HQN87_23570</name>
</gene>
<dbReference type="InterPro" id="IPR050680">
    <property type="entry name" value="YpeA/RimI_acetyltransf"/>
</dbReference>
<evidence type="ECO:0000256" key="1">
    <source>
        <dbReference type="ARBA" id="ARBA00022679"/>
    </source>
</evidence>
<organism evidence="4 5">
    <name type="scientific">Paenibacillus tritici</name>
    <dbReference type="NCBI Taxonomy" id="1873425"/>
    <lineage>
        <taxon>Bacteria</taxon>
        <taxon>Bacillati</taxon>
        <taxon>Bacillota</taxon>
        <taxon>Bacilli</taxon>
        <taxon>Bacillales</taxon>
        <taxon>Paenibacillaceae</taxon>
        <taxon>Paenibacillus</taxon>
    </lineage>
</organism>
<proteinExistence type="predicted"/>
<dbReference type="InterPro" id="IPR000182">
    <property type="entry name" value="GNAT_dom"/>
</dbReference>
<feature type="domain" description="N-acetyltransferase" evidence="3">
    <location>
        <begin position="1"/>
        <end position="157"/>
    </location>
</feature>
<keyword evidence="5" id="KW-1185">Reference proteome</keyword>
<dbReference type="Proteomes" id="UP000711047">
    <property type="component" value="Unassembled WGS sequence"/>
</dbReference>
<dbReference type="RefSeq" id="WP_173138286.1">
    <property type="nucleotide sequence ID" value="NZ_JABMKX010000014.1"/>
</dbReference>
<evidence type="ECO:0000313" key="5">
    <source>
        <dbReference type="Proteomes" id="UP000711047"/>
    </source>
</evidence>
<dbReference type="Pfam" id="PF13527">
    <property type="entry name" value="Acetyltransf_9"/>
    <property type="match status" value="1"/>
</dbReference>
<dbReference type="EMBL" id="JABMKX010000014">
    <property type="protein sequence ID" value="NQX48312.1"/>
    <property type="molecule type" value="Genomic_DNA"/>
</dbReference>
<dbReference type="InterPro" id="IPR016181">
    <property type="entry name" value="Acyl_CoA_acyltransferase"/>
</dbReference>